<dbReference type="PANTHER" id="PTHR22754:SF32">
    <property type="entry name" value="DISCO-INTERACTING PROTEIN 2"/>
    <property type="match status" value="1"/>
</dbReference>
<dbReference type="InterPro" id="IPR045851">
    <property type="entry name" value="AMP-bd_C_sf"/>
</dbReference>
<dbReference type="GO" id="GO:0005886">
    <property type="term" value="C:plasma membrane"/>
    <property type="evidence" value="ECO:0007669"/>
    <property type="project" value="TreeGrafter"/>
</dbReference>
<comment type="similarity">
    <text evidence="1">Belongs to the ATP-dependent AMP-binding enzyme family.</text>
</comment>
<dbReference type="Gene3D" id="3.40.50.12780">
    <property type="entry name" value="N-terminal domain of ligase-like"/>
    <property type="match status" value="1"/>
</dbReference>
<feature type="domain" description="AMP-dependent synthetase/ligase" evidence="6">
    <location>
        <begin position="32"/>
        <end position="427"/>
    </location>
</feature>
<dbReference type="STRING" id="1391654.AKJ09_08895"/>
<evidence type="ECO:0000256" key="2">
    <source>
        <dbReference type="ARBA" id="ARBA00022598"/>
    </source>
</evidence>
<dbReference type="Gene3D" id="3.30.300.30">
    <property type="match status" value="1"/>
</dbReference>
<proteinExistence type="inferred from homology"/>
<accession>A0A0K1Q9A0</accession>
<dbReference type="InterPro" id="IPR020845">
    <property type="entry name" value="AMP-binding_CS"/>
</dbReference>
<dbReference type="EMBL" id="CP012333">
    <property type="protein sequence ID" value="AKV02232.1"/>
    <property type="molecule type" value="Genomic_DNA"/>
</dbReference>
<dbReference type="CDD" id="cd05931">
    <property type="entry name" value="FAAL"/>
    <property type="match status" value="1"/>
</dbReference>
<protein>
    <submittedName>
        <fullName evidence="8">Long-chain-fatty-acid--CoA ligase</fullName>
    </submittedName>
</protein>
<dbReference type="GO" id="GO:0016874">
    <property type="term" value="F:ligase activity"/>
    <property type="evidence" value="ECO:0007669"/>
    <property type="project" value="UniProtKB-KW"/>
</dbReference>
<dbReference type="GO" id="GO:0006633">
    <property type="term" value="P:fatty acid biosynthetic process"/>
    <property type="evidence" value="ECO:0007669"/>
    <property type="project" value="TreeGrafter"/>
</dbReference>
<dbReference type="SUPFAM" id="SSF56801">
    <property type="entry name" value="Acetyl-CoA synthetase-like"/>
    <property type="match status" value="1"/>
</dbReference>
<reference evidence="8 9" key="1">
    <citation type="submission" date="2015-08" db="EMBL/GenBank/DDBJ databases">
        <authorList>
            <person name="Babu N.S."/>
            <person name="Beckwith C.J."/>
            <person name="Beseler K.G."/>
            <person name="Brison A."/>
            <person name="Carone J.V."/>
            <person name="Caskin T.P."/>
            <person name="Diamond M."/>
            <person name="Durham M.E."/>
            <person name="Foxe J.M."/>
            <person name="Go M."/>
            <person name="Henderson B.A."/>
            <person name="Jones I.B."/>
            <person name="McGettigan J.A."/>
            <person name="Micheletti S.J."/>
            <person name="Nasrallah M.E."/>
            <person name="Ortiz D."/>
            <person name="Piller C.R."/>
            <person name="Privatt S.R."/>
            <person name="Schneider S.L."/>
            <person name="Sharp S."/>
            <person name="Smith T.C."/>
            <person name="Stanton J.D."/>
            <person name="Ullery H.E."/>
            <person name="Wilson R.J."/>
            <person name="Serrano M.G."/>
            <person name="Buck G."/>
            <person name="Lee V."/>
            <person name="Wang Y."/>
            <person name="Carvalho R."/>
            <person name="Voegtly L."/>
            <person name="Shi R."/>
            <person name="Duckworth R."/>
            <person name="Johnson A."/>
            <person name="Loviza R."/>
            <person name="Walstead R."/>
            <person name="Shah Z."/>
            <person name="Kiflezghi M."/>
            <person name="Wade K."/>
            <person name="Ball S.L."/>
            <person name="Bradley K.W."/>
            <person name="Asai D.J."/>
            <person name="Bowman C.A."/>
            <person name="Russell D.A."/>
            <person name="Pope W.H."/>
            <person name="Jacobs-Sera D."/>
            <person name="Hendrix R.W."/>
            <person name="Hatfull G.F."/>
        </authorList>
    </citation>
    <scope>NUCLEOTIDE SEQUENCE [LARGE SCALE GENOMIC DNA]</scope>
    <source>
        <strain evidence="8 9">DSM 27648</strain>
    </source>
</reference>
<dbReference type="Proteomes" id="UP000064967">
    <property type="component" value="Chromosome"/>
</dbReference>
<dbReference type="InterPro" id="IPR040097">
    <property type="entry name" value="FAAL/FAAC"/>
</dbReference>
<dbReference type="RefSeq" id="WP_169928259.1">
    <property type="nucleotide sequence ID" value="NZ_CP012333.1"/>
</dbReference>
<dbReference type="InterPro" id="IPR042099">
    <property type="entry name" value="ANL_N_sf"/>
</dbReference>
<evidence type="ECO:0000259" key="7">
    <source>
        <dbReference type="Pfam" id="PF23024"/>
    </source>
</evidence>
<dbReference type="GO" id="GO:0071766">
    <property type="term" value="P:Actinobacterium-type cell wall biogenesis"/>
    <property type="evidence" value="ECO:0007669"/>
    <property type="project" value="UniProtKB-ARBA"/>
</dbReference>
<dbReference type="PROSITE" id="PS00455">
    <property type="entry name" value="AMP_BINDING"/>
    <property type="match status" value="1"/>
</dbReference>
<feature type="domain" description="AMP-binding enzyme C-terminal" evidence="7">
    <location>
        <begin position="468"/>
        <end position="573"/>
    </location>
</feature>
<keyword evidence="4" id="KW-0443">Lipid metabolism</keyword>
<dbReference type="Pfam" id="PF00501">
    <property type="entry name" value="AMP-binding"/>
    <property type="match status" value="1"/>
</dbReference>
<organism evidence="8 9">
    <name type="scientific">Labilithrix luteola</name>
    <dbReference type="NCBI Taxonomy" id="1391654"/>
    <lineage>
        <taxon>Bacteria</taxon>
        <taxon>Pseudomonadati</taxon>
        <taxon>Myxococcota</taxon>
        <taxon>Polyangia</taxon>
        <taxon>Polyangiales</taxon>
        <taxon>Labilitrichaceae</taxon>
        <taxon>Labilithrix</taxon>
    </lineage>
</organism>
<evidence type="ECO:0000313" key="9">
    <source>
        <dbReference type="Proteomes" id="UP000064967"/>
    </source>
</evidence>
<evidence type="ECO:0000313" key="8">
    <source>
        <dbReference type="EMBL" id="AKV02232.1"/>
    </source>
</evidence>
<keyword evidence="9" id="KW-1185">Reference proteome</keyword>
<gene>
    <name evidence="8" type="ORF">AKJ09_08895</name>
</gene>
<dbReference type="Pfam" id="PF23024">
    <property type="entry name" value="AMP-dom_DIP2-like"/>
    <property type="match status" value="1"/>
</dbReference>
<name>A0A0K1Q9A0_9BACT</name>
<dbReference type="GO" id="GO:0070566">
    <property type="term" value="F:adenylyltransferase activity"/>
    <property type="evidence" value="ECO:0007669"/>
    <property type="project" value="TreeGrafter"/>
</dbReference>
<dbReference type="FunFam" id="3.40.50.12780:FF:000013">
    <property type="entry name" value="Long-chain-fatty-acid--AMP ligase FadD32"/>
    <property type="match status" value="1"/>
</dbReference>
<dbReference type="PANTHER" id="PTHR22754">
    <property type="entry name" value="DISCO-INTERACTING PROTEIN 2 DIP2 -RELATED"/>
    <property type="match status" value="1"/>
</dbReference>
<evidence type="ECO:0000256" key="5">
    <source>
        <dbReference type="SAM" id="MobiDB-lite"/>
    </source>
</evidence>
<keyword evidence="2 8" id="KW-0436">Ligase</keyword>
<evidence type="ECO:0000259" key="6">
    <source>
        <dbReference type="Pfam" id="PF00501"/>
    </source>
</evidence>
<keyword evidence="3" id="KW-0276">Fatty acid metabolism</keyword>
<dbReference type="InterPro" id="IPR025110">
    <property type="entry name" value="AMP-bd_C"/>
</dbReference>
<feature type="region of interest" description="Disordered" evidence="5">
    <location>
        <begin position="569"/>
        <end position="593"/>
    </location>
</feature>
<evidence type="ECO:0000256" key="4">
    <source>
        <dbReference type="ARBA" id="ARBA00023098"/>
    </source>
</evidence>
<dbReference type="KEGG" id="llu:AKJ09_08895"/>
<evidence type="ECO:0000256" key="3">
    <source>
        <dbReference type="ARBA" id="ARBA00022832"/>
    </source>
</evidence>
<sequence length="593" mass="64405">MASGAGSHHASRDPQKVPPTLAEAIRKLAHHEDRGFVFVRADGSERFCSFRELCIESEKRAGDLHARGVKKGDRVAIVVPDPENFVLSFLGAVMGGVVPVPISPQLSFKNAETYHDTVAHIVKASGASLLLTSSGTRQYVDPVLPRVDTLKAVLDVEEMGKVDHGKLDVTVDPTDLAFLQFTSGSTSRPKGVVVTHRNLAWNSQSFMIEGLEKDSSFDKGVSWLPLFHDMGLIGFVIGPLFTDIPVVFLPTASFVRNPRVWLDKIHTHRGTITYAPNFAYQLVAKRVKEKDVGELDLSCLRRAGCGAEPIQARTMREFAEKLAPAKFDPRAFLPSYGMAEATLAITFVPTMSGVRSDVIEKAQLESGKATPREDRDALAEGAQELVNCGRSFPEHAIAVVDEQGNRLADRQVGQIITSGPSVCAGYYNEPELTEAAFKKDENGIVWLYTGDLGYMVDGEVFICGRLKDMIIVRGRNFYPNDIEWVVSELPGIRRGNVVAFGTEVNGEEQLVVAAEAFSSEAEGLRDVIAQAVNASFSLAAHEVVIVPQGTLPRTSSGKPQRRKTKQMYLDGTLGRARSVQGTGSQPGEAGASA</sequence>
<dbReference type="InterPro" id="IPR000873">
    <property type="entry name" value="AMP-dep_synth/lig_dom"/>
</dbReference>
<evidence type="ECO:0000256" key="1">
    <source>
        <dbReference type="ARBA" id="ARBA00006432"/>
    </source>
</evidence>
<dbReference type="AlphaFoldDB" id="A0A0K1Q9A0"/>